<dbReference type="AlphaFoldDB" id="A0AB34IHG2"/>
<evidence type="ECO:0008006" key="4">
    <source>
        <dbReference type="Google" id="ProtNLM"/>
    </source>
</evidence>
<feature type="signal peptide" evidence="1">
    <location>
        <begin position="1"/>
        <end position="17"/>
    </location>
</feature>
<dbReference type="Proteomes" id="UP001515480">
    <property type="component" value="Unassembled WGS sequence"/>
</dbReference>
<evidence type="ECO:0000256" key="1">
    <source>
        <dbReference type="SAM" id="SignalP"/>
    </source>
</evidence>
<evidence type="ECO:0000313" key="2">
    <source>
        <dbReference type="EMBL" id="KAL1498839.1"/>
    </source>
</evidence>
<name>A0AB34IHG2_PRYPA</name>
<keyword evidence="1" id="KW-0732">Signal</keyword>
<feature type="chain" id="PRO_5044274090" description="STI1 domain-containing protein" evidence="1">
    <location>
        <begin position="18"/>
        <end position="188"/>
    </location>
</feature>
<comment type="caution">
    <text evidence="2">The sequence shown here is derived from an EMBL/GenBank/DDBJ whole genome shotgun (WGS) entry which is preliminary data.</text>
</comment>
<sequence>MRSSLPLLLGLALGASASRLHSCAAALRSSARHEQRPCVWKLLRGGADELDSELEAEDEASLDGVDGEPSTASEANPFLDGAGGGGAMGLGLQDLASTLQDPKVLQDALRELQDPATQARVKAMMEDPAFQESMKQYMEQMMKDPQFEKLKEQAEQMMQQEGFMEQMSQAFADLGGVLGDSSKPDKSD</sequence>
<protein>
    <recommendedName>
        <fullName evidence="4">STI1 domain-containing protein</fullName>
    </recommendedName>
</protein>
<gene>
    <name evidence="2" type="ORF">AB1Y20_013365</name>
</gene>
<dbReference type="EMBL" id="JBGBPQ010000026">
    <property type="protein sequence ID" value="KAL1498839.1"/>
    <property type="molecule type" value="Genomic_DNA"/>
</dbReference>
<reference evidence="2 3" key="1">
    <citation type="journal article" date="2024" name="Science">
        <title>Giant polyketide synthase enzymes in the biosynthesis of giant marine polyether toxins.</title>
        <authorList>
            <person name="Fallon T.R."/>
            <person name="Shende V.V."/>
            <person name="Wierzbicki I.H."/>
            <person name="Pendleton A.L."/>
            <person name="Watervoot N.F."/>
            <person name="Auber R.P."/>
            <person name="Gonzalez D.J."/>
            <person name="Wisecaver J.H."/>
            <person name="Moore B.S."/>
        </authorList>
    </citation>
    <scope>NUCLEOTIDE SEQUENCE [LARGE SCALE GENOMIC DNA]</scope>
    <source>
        <strain evidence="2 3">12B1</strain>
    </source>
</reference>
<accession>A0AB34IHG2</accession>
<evidence type="ECO:0000313" key="3">
    <source>
        <dbReference type="Proteomes" id="UP001515480"/>
    </source>
</evidence>
<proteinExistence type="predicted"/>
<organism evidence="2 3">
    <name type="scientific">Prymnesium parvum</name>
    <name type="common">Toxic golden alga</name>
    <dbReference type="NCBI Taxonomy" id="97485"/>
    <lineage>
        <taxon>Eukaryota</taxon>
        <taxon>Haptista</taxon>
        <taxon>Haptophyta</taxon>
        <taxon>Prymnesiophyceae</taxon>
        <taxon>Prymnesiales</taxon>
        <taxon>Prymnesiaceae</taxon>
        <taxon>Prymnesium</taxon>
    </lineage>
</organism>
<keyword evidence="3" id="KW-1185">Reference proteome</keyword>